<name>M0LFY2_NATLA</name>
<dbReference type="AlphaFoldDB" id="M0LFY2"/>
<keyword evidence="2" id="KW-1185">Reference proteome</keyword>
<reference evidence="1 2" key="1">
    <citation type="journal article" date="2014" name="PLoS Genet.">
        <title>Phylogenetically driven sequencing of extremely halophilic archaea reveals strategies for static and dynamic osmo-response.</title>
        <authorList>
            <person name="Becker E.A."/>
            <person name="Seitzer P.M."/>
            <person name="Tritt A."/>
            <person name="Larsen D."/>
            <person name="Krusor M."/>
            <person name="Yao A.I."/>
            <person name="Wu D."/>
            <person name="Madern D."/>
            <person name="Eisen J.A."/>
            <person name="Darling A.E."/>
            <person name="Facciotti M.T."/>
        </authorList>
    </citation>
    <scope>NUCLEOTIDE SEQUENCE [LARGE SCALE GENOMIC DNA]</scope>
    <source>
        <strain evidence="1 2">AJ5</strain>
    </source>
</reference>
<comment type="caution">
    <text evidence="1">The sequence shown here is derived from an EMBL/GenBank/DDBJ whole genome shotgun (WGS) entry which is preliminary data.</text>
</comment>
<sequence length="72" mass="7615">EYELVEIVNPDGSIEATGGGGGGASMAELGLPEDRLLRETRLVHVSGGAKIRCEKTGFATFSAETMARYLVE</sequence>
<feature type="non-terminal residue" evidence="1">
    <location>
        <position position="72"/>
    </location>
</feature>
<protein>
    <submittedName>
        <fullName evidence="1">Uncharacterized protein</fullName>
    </submittedName>
</protein>
<dbReference type="EMBL" id="AOLZ01000046">
    <property type="protein sequence ID" value="EMA31359.1"/>
    <property type="molecule type" value="Genomic_DNA"/>
</dbReference>
<evidence type="ECO:0000313" key="2">
    <source>
        <dbReference type="Proteomes" id="UP000011555"/>
    </source>
</evidence>
<organism evidence="1 2">
    <name type="scientific">Natronobacterium lacisalsi AJ5</name>
    <dbReference type="NCBI Taxonomy" id="358396"/>
    <lineage>
        <taxon>Archaea</taxon>
        <taxon>Methanobacteriati</taxon>
        <taxon>Methanobacteriota</taxon>
        <taxon>Stenosarchaea group</taxon>
        <taxon>Halobacteria</taxon>
        <taxon>Halobacteriales</taxon>
        <taxon>Natrialbaceae</taxon>
        <taxon>Natronobacterium</taxon>
    </lineage>
</organism>
<feature type="non-terminal residue" evidence="1">
    <location>
        <position position="1"/>
    </location>
</feature>
<proteinExistence type="predicted"/>
<evidence type="ECO:0000313" key="1">
    <source>
        <dbReference type="EMBL" id="EMA31359.1"/>
    </source>
</evidence>
<accession>M0LFY2</accession>
<gene>
    <name evidence="1" type="ORF">C445_14499</name>
</gene>
<dbReference type="InParanoid" id="M0LFY2"/>
<dbReference type="Proteomes" id="UP000011555">
    <property type="component" value="Unassembled WGS sequence"/>
</dbReference>